<name>A0ABT9VYU2_9BACI</name>
<dbReference type="InterPro" id="IPR004360">
    <property type="entry name" value="Glyas_Fos-R_dOase_dom"/>
</dbReference>
<protein>
    <submittedName>
        <fullName evidence="2">Lactoylglutathione lyase</fullName>
    </submittedName>
</protein>
<organism evidence="2 3">
    <name type="scientific">Caldalkalibacillus horti</name>
    <dbReference type="NCBI Taxonomy" id="77523"/>
    <lineage>
        <taxon>Bacteria</taxon>
        <taxon>Bacillati</taxon>
        <taxon>Bacillota</taxon>
        <taxon>Bacilli</taxon>
        <taxon>Bacillales</taxon>
        <taxon>Bacillaceae</taxon>
        <taxon>Caldalkalibacillus</taxon>
    </lineage>
</organism>
<keyword evidence="2" id="KW-0456">Lyase</keyword>
<dbReference type="PROSITE" id="PS51819">
    <property type="entry name" value="VOC"/>
    <property type="match status" value="1"/>
</dbReference>
<dbReference type="Proteomes" id="UP001235840">
    <property type="component" value="Unassembled WGS sequence"/>
</dbReference>
<dbReference type="RefSeq" id="WP_307394156.1">
    <property type="nucleotide sequence ID" value="NZ_JAUSTY010000007.1"/>
</dbReference>
<dbReference type="PANTHER" id="PTHR36503">
    <property type="entry name" value="BLR2520 PROTEIN"/>
    <property type="match status" value="1"/>
</dbReference>
<evidence type="ECO:0000313" key="2">
    <source>
        <dbReference type="EMBL" id="MDQ0166162.1"/>
    </source>
</evidence>
<gene>
    <name evidence="2" type="ORF">J2S11_002063</name>
</gene>
<dbReference type="Pfam" id="PF00903">
    <property type="entry name" value="Glyoxalase"/>
    <property type="match status" value="1"/>
</dbReference>
<dbReference type="InterPro" id="IPR029068">
    <property type="entry name" value="Glyas_Bleomycin-R_OHBP_Dase"/>
</dbReference>
<dbReference type="GO" id="GO:0016829">
    <property type="term" value="F:lyase activity"/>
    <property type="evidence" value="ECO:0007669"/>
    <property type="project" value="UniProtKB-KW"/>
</dbReference>
<evidence type="ECO:0000259" key="1">
    <source>
        <dbReference type="PROSITE" id="PS51819"/>
    </source>
</evidence>
<feature type="domain" description="VOC" evidence="1">
    <location>
        <begin position="3"/>
        <end position="128"/>
    </location>
</feature>
<keyword evidence="3" id="KW-1185">Reference proteome</keyword>
<dbReference type="InterPro" id="IPR037523">
    <property type="entry name" value="VOC_core"/>
</dbReference>
<evidence type="ECO:0000313" key="3">
    <source>
        <dbReference type="Proteomes" id="UP001235840"/>
    </source>
</evidence>
<accession>A0ABT9VYU2</accession>
<dbReference type="EMBL" id="JAUSTY010000007">
    <property type="protein sequence ID" value="MDQ0166162.1"/>
    <property type="molecule type" value="Genomic_DNA"/>
</dbReference>
<sequence>MKKQCWINLPVEDIDRSIKFFTHLGFTVQQQHGSGQAELFIGDNNVLVMLFPKETFRNFTRNELVDTTKSTEVLFSIDAQSREEVDELSRKVTEAGGTIFSAPSNNQGWMYGCGFADPDGHRWNVLYMDRSNMPQG</sequence>
<proteinExistence type="predicted"/>
<comment type="caution">
    <text evidence="2">The sequence shown here is derived from an EMBL/GenBank/DDBJ whole genome shotgun (WGS) entry which is preliminary data.</text>
</comment>
<reference evidence="2 3" key="1">
    <citation type="submission" date="2023-07" db="EMBL/GenBank/DDBJ databases">
        <title>Genomic Encyclopedia of Type Strains, Phase IV (KMG-IV): sequencing the most valuable type-strain genomes for metagenomic binning, comparative biology and taxonomic classification.</title>
        <authorList>
            <person name="Goeker M."/>
        </authorList>
    </citation>
    <scope>NUCLEOTIDE SEQUENCE [LARGE SCALE GENOMIC DNA]</scope>
    <source>
        <strain evidence="2 3">DSM 12751</strain>
    </source>
</reference>
<dbReference type="PANTHER" id="PTHR36503:SF2">
    <property type="entry name" value="BLR2408 PROTEIN"/>
    <property type="match status" value="1"/>
</dbReference>
<dbReference type="SUPFAM" id="SSF54593">
    <property type="entry name" value="Glyoxalase/Bleomycin resistance protein/Dihydroxybiphenyl dioxygenase"/>
    <property type="match status" value="1"/>
</dbReference>
<dbReference type="Gene3D" id="3.10.180.10">
    <property type="entry name" value="2,3-Dihydroxybiphenyl 1,2-Dioxygenase, domain 1"/>
    <property type="match status" value="1"/>
</dbReference>